<dbReference type="InterPro" id="IPR003265">
    <property type="entry name" value="HhH-GPD_domain"/>
</dbReference>
<dbReference type="SMART" id="SM00478">
    <property type="entry name" value="ENDO3c"/>
    <property type="match status" value="1"/>
</dbReference>
<dbReference type="Proteomes" id="UP001139311">
    <property type="component" value="Unassembled WGS sequence"/>
</dbReference>
<dbReference type="AlphaFoldDB" id="A0A9X1L7A4"/>
<dbReference type="Pfam" id="PF00730">
    <property type="entry name" value="HhH-GPD"/>
    <property type="match status" value="1"/>
</dbReference>
<dbReference type="FunFam" id="1.10.340.30:FF:000004">
    <property type="entry name" value="DNA-3-methyladenine glycosylase II"/>
    <property type="match status" value="1"/>
</dbReference>
<feature type="domain" description="HhH-GPD" evidence="6">
    <location>
        <begin position="68"/>
        <end position="224"/>
    </location>
</feature>
<evidence type="ECO:0000256" key="2">
    <source>
        <dbReference type="ARBA" id="ARBA00010817"/>
    </source>
</evidence>
<keyword evidence="5" id="KW-0234">DNA repair</keyword>
<dbReference type="CDD" id="cd00056">
    <property type="entry name" value="ENDO3c"/>
    <property type="match status" value="1"/>
</dbReference>
<proteinExistence type="inferred from homology"/>
<accession>A0A9X1L7A4</accession>
<evidence type="ECO:0000256" key="5">
    <source>
        <dbReference type="ARBA" id="ARBA00023204"/>
    </source>
</evidence>
<dbReference type="GO" id="GO:0008725">
    <property type="term" value="F:DNA-3-methyladenine glycosylase activity"/>
    <property type="evidence" value="ECO:0007669"/>
    <property type="project" value="TreeGrafter"/>
</dbReference>
<name>A0A9X1L7A4_9PROT</name>
<comment type="similarity">
    <text evidence="2">Belongs to the alkylbase DNA glycosidase AlkA family.</text>
</comment>
<comment type="catalytic activity">
    <reaction evidence="1">
        <text>Hydrolysis of alkylated DNA, releasing 3-methyladenine, 3-methylguanine, 7-methylguanine and 7-methyladenine.</text>
        <dbReference type="EC" id="3.2.2.21"/>
    </reaction>
</comment>
<comment type="caution">
    <text evidence="7">The sequence shown here is derived from an EMBL/GenBank/DDBJ whole genome shotgun (WGS) entry which is preliminary data.</text>
</comment>
<dbReference type="Gene3D" id="1.10.1670.40">
    <property type="match status" value="1"/>
</dbReference>
<keyword evidence="4" id="KW-0227">DNA damage</keyword>
<dbReference type="GO" id="GO:0032131">
    <property type="term" value="F:alkylated DNA binding"/>
    <property type="evidence" value="ECO:0007669"/>
    <property type="project" value="TreeGrafter"/>
</dbReference>
<dbReference type="GO" id="GO:0006307">
    <property type="term" value="P:DNA alkylation repair"/>
    <property type="evidence" value="ECO:0007669"/>
    <property type="project" value="TreeGrafter"/>
</dbReference>
<dbReference type="EC" id="3.2.2.21" evidence="3"/>
<dbReference type="EMBL" id="JAJAQI010000010">
    <property type="protein sequence ID" value="MCB4821741.1"/>
    <property type="molecule type" value="Genomic_DNA"/>
</dbReference>
<dbReference type="GO" id="GO:0006285">
    <property type="term" value="P:base-excision repair, AP site formation"/>
    <property type="evidence" value="ECO:0007669"/>
    <property type="project" value="TreeGrafter"/>
</dbReference>
<reference evidence="7" key="1">
    <citation type="submission" date="2021-10" db="EMBL/GenBank/DDBJ databases">
        <title>Roseicella aerolatum sp. nov., isolated from aerosols of e-waste dismantling site.</title>
        <authorList>
            <person name="Qin T."/>
        </authorList>
    </citation>
    <scope>NUCLEOTIDE SEQUENCE</scope>
    <source>
        <strain evidence="7">GB24</strain>
    </source>
</reference>
<evidence type="ECO:0000256" key="3">
    <source>
        <dbReference type="ARBA" id="ARBA00012000"/>
    </source>
</evidence>
<evidence type="ECO:0000313" key="7">
    <source>
        <dbReference type="EMBL" id="MCB4821741.1"/>
    </source>
</evidence>
<organism evidence="7 8">
    <name type="scientific">Roseicella aerolata</name>
    <dbReference type="NCBI Taxonomy" id="2883479"/>
    <lineage>
        <taxon>Bacteria</taxon>
        <taxon>Pseudomonadati</taxon>
        <taxon>Pseudomonadota</taxon>
        <taxon>Alphaproteobacteria</taxon>
        <taxon>Acetobacterales</taxon>
        <taxon>Roseomonadaceae</taxon>
        <taxon>Roseicella</taxon>
    </lineage>
</organism>
<evidence type="ECO:0000256" key="4">
    <source>
        <dbReference type="ARBA" id="ARBA00022763"/>
    </source>
</evidence>
<dbReference type="InterPro" id="IPR051912">
    <property type="entry name" value="Alkylbase_DNA_Glycosylase/TA"/>
</dbReference>
<dbReference type="GO" id="GO:0032993">
    <property type="term" value="C:protein-DNA complex"/>
    <property type="evidence" value="ECO:0007669"/>
    <property type="project" value="TreeGrafter"/>
</dbReference>
<keyword evidence="8" id="KW-1185">Reference proteome</keyword>
<evidence type="ECO:0000313" key="8">
    <source>
        <dbReference type="Proteomes" id="UP001139311"/>
    </source>
</evidence>
<dbReference type="PANTHER" id="PTHR43003:SF5">
    <property type="entry name" value="DNA-3-METHYLADENINE GLYCOSYLASE"/>
    <property type="match status" value="1"/>
</dbReference>
<dbReference type="PANTHER" id="PTHR43003">
    <property type="entry name" value="DNA-3-METHYLADENINE GLYCOSYLASE"/>
    <property type="match status" value="1"/>
</dbReference>
<dbReference type="Gene3D" id="1.10.340.30">
    <property type="entry name" value="Hypothetical protein, domain 2"/>
    <property type="match status" value="1"/>
</dbReference>
<gene>
    <name evidence="7" type="ORF">LHA35_08355</name>
</gene>
<dbReference type="SUPFAM" id="SSF48150">
    <property type="entry name" value="DNA-glycosylase"/>
    <property type="match status" value="1"/>
</dbReference>
<sequence length="234" mass="25082">MSGPGGAPLMVEIVGNGAPPAPASGAWAKAERHLRRDPVLKPVIRRIGPCTLAPVQREPYEALVRAIAHQQVHGRAAEAILGRFLALHPGHAFPPPEAVLATQAEAMRACGFSQAKIAAIRDIAEKAVGGLVPTREGCARLSDAALIERLVAIRGVGRWTVEMLLIFTLGRPDVLPVDDFGVREGWKVAAGLEEQPKPKALATIGEAWAPWRSVAAWYLWRAADAAKRSSFKPQ</sequence>
<evidence type="ECO:0000256" key="1">
    <source>
        <dbReference type="ARBA" id="ARBA00000086"/>
    </source>
</evidence>
<evidence type="ECO:0000259" key="6">
    <source>
        <dbReference type="SMART" id="SM00478"/>
    </source>
</evidence>
<dbReference type="GO" id="GO:0043916">
    <property type="term" value="F:DNA-7-methylguanine glycosylase activity"/>
    <property type="evidence" value="ECO:0007669"/>
    <property type="project" value="TreeGrafter"/>
</dbReference>
<dbReference type="InterPro" id="IPR011257">
    <property type="entry name" value="DNA_glycosylase"/>
</dbReference>
<protein>
    <recommendedName>
        <fullName evidence="3">DNA-3-methyladenine glycosylase II</fullName>
        <ecNumber evidence="3">3.2.2.21</ecNumber>
    </recommendedName>
</protein>